<feature type="compositionally biased region" description="Basic and acidic residues" evidence="1">
    <location>
        <begin position="353"/>
        <end position="363"/>
    </location>
</feature>
<keyword evidence="2" id="KW-0472">Membrane</keyword>
<gene>
    <name evidence="3" type="ORF">PXEA_LOCUS18964</name>
</gene>
<organism evidence="3 4">
    <name type="scientific">Protopolystoma xenopodis</name>
    <dbReference type="NCBI Taxonomy" id="117903"/>
    <lineage>
        <taxon>Eukaryota</taxon>
        <taxon>Metazoa</taxon>
        <taxon>Spiralia</taxon>
        <taxon>Lophotrochozoa</taxon>
        <taxon>Platyhelminthes</taxon>
        <taxon>Monogenea</taxon>
        <taxon>Polyopisthocotylea</taxon>
        <taxon>Polystomatidea</taxon>
        <taxon>Polystomatidae</taxon>
        <taxon>Protopolystoma</taxon>
    </lineage>
</organism>
<accession>A0A3S5ACD4</accession>
<feature type="transmembrane region" description="Helical" evidence="2">
    <location>
        <begin position="408"/>
        <end position="428"/>
    </location>
</feature>
<keyword evidence="2" id="KW-1133">Transmembrane helix</keyword>
<evidence type="ECO:0000256" key="2">
    <source>
        <dbReference type="SAM" id="Phobius"/>
    </source>
</evidence>
<dbReference type="AlphaFoldDB" id="A0A3S5ACD4"/>
<sequence>MSRHFVGDADNRHGLWLFVGRGGLSGGQRASRLRRARLARLVEMDDFLREHGLLTAPNGSVYKWSPGPPEGRRLILVRDDAGDRHRRLQDATPSDPPQTTPSSLPTATATATSTSTSTPSPSVRLSEKPALSTHLQLSSSVASVPVELGPLRPPVYWDTVLFTLVLCSVALVTNLALVGLMTCRLCQLGRHRLAGDAAGRADQRLATRRRDAVDKPAVMRSSCLPLTDEPVHEVPGDLFELPRLSAQDWRAVEANRRCDAAVELSRLDSLEMDDLEAADETTSAGLHRHRRTRLCRALTKPVPDKLVETEEDAETSAIAAVADHDDDDDDDDNNDDDDDDDDDDDKGEEEKEEEGRYANRFVSETRRNDDWPADVGRGGGRGRYRSSWSGAADWPEVKRSRTNVPRRGVQVVSTLTPWTVTGWAGLLVGRARSRDALSLAYSLAVHLGLLGSLLAMVQIICLCSALKIRLSTSLQKPIFEADAIPPDADASVGPTDRRLPELVCLLTASLATDTLLCARLHLVVGLLIIGQLVGLVLLHRSLSV</sequence>
<feature type="transmembrane region" description="Helical" evidence="2">
    <location>
        <begin position="160"/>
        <end position="183"/>
    </location>
</feature>
<evidence type="ECO:0000313" key="3">
    <source>
        <dbReference type="EMBL" id="VEL25524.1"/>
    </source>
</evidence>
<keyword evidence="2" id="KW-0812">Transmembrane</keyword>
<reference evidence="3" key="1">
    <citation type="submission" date="2018-11" db="EMBL/GenBank/DDBJ databases">
        <authorList>
            <consortium name="Pathogen Informatics"/>
        </authorList>
    </citation>
    <scope>NUCLEOTIDE SEQUENCE</scope>
</reference>
<proteinExistence type="predicted"/>
<dbReference type="Proteomes" id="UP000784294">
    <property type="component" value="Unassembled WGS sequence"/>
</dbReference>
<keyword evidence="4" id="KW-1185">Reference proteome</keyword>
<name>A0A3S5ACD4_9PLAT</name>
<feature type="region of interest" description="Disordered" evidence="1">
    <location>
        <begin position="82"/>
        <end position="130"/>
    </location>
</feature>
<feature type="compositionally biased region" description="Acidic residues" evidence="1">
    <location>
        <begin position="324"/>
        <end position="352"/>
    </location>
</feature>
<protein>
    <submittedName>
        <fullName evidence="3">Uncharacterized protein</fullName>
    </submittedName>
</protein>
<evidence type="ECO:0000256" key="1">
    <source>
        <dbReference type="SAM" id="MobiDB-lite"/>
    </source>
</evidence>
<feature type="region of interest" description="Disordered" evidence="1">
    <location>
        <begin position="305"/>
        <end position="363"/>
    </location>
</feature>
<feature type="transmembrane region" description="Helical" evidence="2">
    <location>
        <begin position="520"/>
        <end position="538"/>
    </location>
</feature>
<dbReference type="EMBL" id="CAAALY010074582">
    <property type="protein sequence ID" value="VEL25524.1"/>
    <property type="molecule type" value="Genomic_DNA"/>
</dbReference>
<dbReference type="OrthoDB" id="6269290at2759"/>
<comment type="caution">
    <text evidence="3">The sequence shown here is derived from an EMBL/GenBank/DDBJ whole genome shotgun (WGS) entry which is preliminary data.</text>
</comment>
<evidence type="ECO:0000313" key="4">
    <source>
        <dbReference type="Proteomes" id="UP000784294"/>
    </source>
</evidence>
<feature type="transmembrane region" description="Helical" evidence="2">
    <location>
        <begin position="440"/>
        <end position="466"/>
    </location>
</feature>
<feature type="compositionally biased region" description="Low complexity" evidence="1">
    <location>
        <begin position="100"/>
        <end position="122"/>
    </location>
</feature>
<feature type="non-terminal residue" evidence="3">
    <location>
        <position position="544"/>
    </location>
</feature>